<reference evidence="2 3" key="1">
    <citation type="submission" date="2017-04" db="EMBL/GenBank/DDBJ databases">
        <title>Draft genome of the yeast Clavispora lusitaniae type strain CBS 6936.</title>
        <authorList>
            <person name="Durrens P."/>
            <person name="Klopp C."/>
            <person name="Biteau N."/>
            <person name="Fitton-Ouhabi V."/>
            <person name="Dementhon K."/>
            <person name="Accoceberry I."/>
            <person name="Sherman D.J."/>
            <person name="Noel T."/>
        </authorList>
    </citation>
    <scope>NUCLEOTIDE SEQUENCE [LARGE SCALE GENOMIC DNA]</scope>
    <source>
        <strain evidence="2 3">CBS 6936</strain>
    </source>
</reference>
<proteinExistence type="predicted"/>
<feature type="region of interest" description="Disordered" evidence="1">
    <location>
        <begin position="103"/>
        <end position="123"/>
    </location>
</feature>
<comment type="caution">
    <text evidence="2">The sequence shown here is derived from an EMBL/GenBank/DDBJ whole genome shotgun (WGS) entry which is preliminary data.</text>
</comment>
<sequence>MKHTDIQDALDEFDVRYLECCHQIPTKLVVSEWSQMKKLSSPLLAPQKDPIGAMSSVSSTSDSTIQNSVPRAQPELEESVPMMVLSSSNASSSCLSLDSRNYHSIDSRGNSPTSQLKSSMSTTSMDQFLQDPFASQYVNDSSRFNVDAFVTTSANRVSIPGSTVEQNNSSNEPTITMLPPRRLNRSFSTSVISPKSSSRRAVERRSTITTYVGNPFYRRRNPQVKKSDGNGAT</sequence>
<evidence type="ECO:0000313" key="2">
    <source>
        <dbReference type="EMBL" id="OVF08763.1"/>
    </source>
</evidence>
<evidence type="ECO:0000256" key="1">
    <source>
        <dbReference type="SAM" id="MobiDB-lite"/>
    </source>
</evidence>
<dbReference type="AlphaFoldDB" id="A0AA91T1X3"/>
<dbReference type="Proteomes" id="UP000195602">
    <property type="component" value="Unassembled WGS sequence"/>
</dbReference>
<name>A0AA91T1X3_CLALS</name>
<feature type="compositionally biased region" description="Polar residues" evidence="1">
    <location>
        <begin position="185"/>
        <end position="196"/>
    </location>
</feature>
<accession>A0AA91T1X3</accession>
<evidence type="ECO:0000313" key="3">
    <source>
        <dbReference type="Proteomes" id="UP000195602"/>
    </source>
</evidence>
<protein>
    <submittedName>
        <fullName evidence="2">Uncharacterized protein</fullName>
    </submittedName>
</protein>
<organism evidence="2 3">
    <name type="scientific">Clavispora lusitaniae</name>
    <name type="common">Candida lusitaniae</name>
    <dbReference type="NCBI Taxonomy" id="36911"/>
    <lineage>
        <taxon>Eukaryota</taxon>
        <taxon>Fungi</taxon>
        <taxon>Dikarya</taxon>
        <taxon>Ascomycota</taxon>
        <taxon>Saccharomycotina</taxon>
        <taxon>Pichiomycetes</taxon>
        <taxon>Metschnikowiaceae</taxon>
        <taxon>Clavispora</taxon>
    </lineage>
</organism>
<feature type="region of interest" description="Disordered" evidence="1">
    <location>
        <begin position="183"/>
        <end position="206"/>
    </location>
</feature>
<feature type="compositionally biased region" description="Polar residues" evidence="1">
    <location>
        <begin position="107"/>
        <end position="123"/>
    </location>
</feature>
<dbReference type="KEGG" id="clus:A9F13_07g02376"/>
<feature type="compositionally biased region" description="Low complexity" evidence="1">
    <location>
        <begin position="55"/>
        <end position="64"/>
    </location>
</feature>
<gene>
    <name evidence="2" type="ORF">A9F13_07g02376</name>
</gene>
<feature type="region of interest" description="Disordered" evidence="1">
    <location>
        <begin position="47"/>
        <end position="74"/>
    </location>
</feature>
<dbReference type="EMBL" id="LYUB02000007">
    <property type="protein sequence ID" value="OVF08763.1"/>
    <property type="molecule type" value="Genomic_DNA"/>
</dbReference>